<organism evidence="5 6">
    <name type="scientific">Dactylonectria macrodidyma</name>
    <dbReference type="NCBI Taxonomy" id="307937"/>
    <lineage>
        <taxon>Eukaryota</taxon>
        <taxon>Fungi</taxon>
        <taxon>Dikarya</taxon>
        <taxon>Ascomycota</taxon>
        <taxon>Pezizomycotina</taxon>
        <taxon>Sordariomycetes</taxon>
        <taxon>Hypocreomycetidae</taxon>
        <taxon>Hypocreales</taxon>
        <taxon>Nectriaceae</taxon>
        <taxon>Dactylonectria</taxon>
    </lineage>
</organism>
<gene>
    <name evidence="5" type="ORF">EDB81DRAFT_10162</name>
</gene>
<evidence type="ECO:0000256" key="1">
    <source>
        <dbReference type="SAM" id="MobiDB-lite"/>
    </source>
</evidence>
<dbReference type="Proteomes" id="UP000738349">
    <property type="component" value="Unassembled WGS sequence"/>
</dbReference>
<reference evidence="5" key="1">
    <citation type="journal article" date="2021" name="Nat. Commun.">
        <title>Genetic determinants of endophytism in the Arabidopsis root mycobiome.</title>
        <authorList>
            <person name="Mesny F."/>
            <person name="Miyauchi S."/>
            <person name="Thiergart T."/>
            <person name="Pickel B."/>
            <person name="Atanasova L."/>
            <person name="Karlsson M."/>
            <person name="Huettel B."/>
            <person name="Barry K.W."/>
            <person name="Haridas S."/>
            <person name="Chen C."/>
            <person name="Bauer D."/>
            <person name="Andreopoulos W."/>
            <person name="Pangilinan J."/>
            <person name="LaButti K."/>
            <person name="Riley R."/>
            <person name="Lipzen A."/>
            <person name="Clum A."/>
            <person name="Drula E."/>
            <person name="Henrissat B."/>
            <person name="Kohler A."/>
            <person name="Grigoriev I.V."/>
            <person name="Martin F.M."/>
            <person name="Hacquard S."/>
        </authorList>
    </citation>
    <scope>NUCLEOTIDE SEQUENCE</scope>
    <source>
        <strain evidence="5">MPI-CAGE-AT-0147</strain>
    </source>
</reference>
<dbReference type="OrthoDB" id="5425782at2759"/>
<dbReference type="InterPro" id="IPR007567">
    <property type="entry name" value="Mid2_dom"/>
</dbReference>
<dbReference type="AlphaFoldDB" id="A0A9P9JI38"/>
<feature type="signal peptide" evidence="3">
    <location>
        <begin position="1"/>
        <end position="22"/>
    </location>
</feature>
<evidence type="ECO:0000256" key="3">
    <source>
        <dbReference type="SAM" id="SignalP"/>
    </source>
</evidence>
<feature type="chain" id="PRO_5040128508" description="Mid2 domain-containing protein" evidence="3">
    <location>
        <begin position="23"/>
        <end position="328"/>
    </location>
</feature>
<feature type="transmembrane region" description="Helical" evidence="2">
    <location>
        <begin position="235"/>
        <end position="256"/>
    </location>
</feature>
<accession>A0A9P9JI38</accession>
<protein>
    <recommendedName>
        <fullName evidence="4">Mid2 domain-containing protein</fullName>
    </recommendedName>
</protein>
<feature type="compositionally biased region" description="Polar residues" evidence="1">
    <location>
        <begin position="203"/>
        <end position="216"/>
    </location>
</feature>
<name>A0A9P9JI38_9HYPO</name>
<evidence type="ECO:0000313" key="5">
    <source>
        <dbReference type="EMBL" id="KAH7175542.1"/>
    </source>
</evidence>
<evidence type="ECO:0000313" key="6">
    <source>
        <dbReference type="Proteomes" id="UP000738349"/>
    </source>
</evidence>
<feature type="compositionally biased region" description="Polar residues" evidence="1">
    <location>
        <begin position="111"/>
        <end position="123"/>
    </location>
</feature>
<feature type="compositionally biased region" description="Low complexity" evidence="1">
    <location>
        <begin position="124"/>
        <end position="135"/>
    </location>
</feature>
<feature type="compositionally biased region" description="Polar residues" evidence="1">
    <location>
        <begin position="65"/>
        <end position="87"/>
    </location>
</feature>
<keyword evidence="6" id="KW-1185">Reference proteome</keyword>
<feature type="compositionally biased region" description="Low complexity" evidence="1">
    <location>
        <begin position="149"/>
        <end position="164"/>
    </location>
</feature>
<feature type="domain" description="Mid2" evidence="4">
    <location>
        <begin position="204"/>
        <end position="252"/>
    </location>
</feature>
<dbReference type="EMBL" id="JAGMUV010000001">
    <property type="protein sequence ID" value="KAH7175542.1"/>
    <property type="molecule type" value="Genomic_DNA"/>
</dbReference>
<sequence>MYASHLFKLLLVALSVICVAQASLIDFSGNHRQIIRRQSPGTNDDSTTDAATTATQADSSTSAAPTDQVSTTEQSATTQPATTSDVQTTAETPAPETTSAPAETTARDSSKSTSVPAQQTTEDSSSSKVAPTTSSGDAPAESTTAGDNTSTSEPPQTTSSGSQSDDNDKSTTDSSEDQTTESLVTSTHVDVVTKTNDDGSKEVMTSITITTSTPGLNSDDSNSSSGMSTKTRNTVIGVVVGIGGFIILGALGLVAWRIRGRKKQAEEADGLMDFGNNSSTAYHSGYNPVEKSEPSSAGRDSGPRTSPFQTNLDNYHQPTAPVNASSNF</sequence>
<keyword evidence="2" id="KW-1133">Transmembrane helix</keyword>
<keyword evidence="2" id="KW-0812">Transmembrane</keyword>
<feature type="region of interest" description="Disordered" evidence="1">
    <location>
        <begin position="36"/>
        <end position="229"/>
    </location>
</feature>
<evidence type="ECO:0000259" key="4">
    <source>
        <dbReference type="Pfam" id="PF04478"/>
    </source>
</evidence>
<feature type="compositionally biased region" description="Low complexity" evidence="1">
    <location>
        <begin position="88"/>
        <end position="104"/>
    </location>
</feature>
<keyword evidence="3" id="KW-0732">Signal</keyword>
<feature type="compositionally biased region" description="Polar residues" evidence="1">
    <location>
        <begin position="303"/>
        <end position="328"/>
    </location>
</feature>
<feature type="region of interest" description="Disordered" evidence="1">
    <location>
        <begin position="271"/>
        <end position="328"/>
    </location>
</feature>
<proteinExistence type="predicted"/>
<comment type="caution">
    <text evidence="5">The sequence shown here is derived from an EMBL/GenBank/DDBJ whole genome shotgun (WGS) entry which is preliminary data.</text>
</comment>
<dbReference type="Pfam" id="PF04478">
    <property type="entry name" value="Mid2"/>
    <property type="match status" value="1"/>
</dbReference>
<keyword evidence="2" id="KW-0472">Membrane</keyword>
<feature type="compositionally biased region" description="Low complexity" evidence="1">
    <location>
        <begin position="44"/>
        <end position="64"/>
    </location>
</feature>
<evidence type="ECO:0000256" key="2">
    <source>
        <dbReference type="SAM" id="Phobius"/>
    </source>
</evidence>